<evidence type="ECO:0000313" key="2">
    <source>
        <dbReference type="Proteomes" id="UP000004913"/>
    </source>
</evidence>
<dbReference type="HOGENOM" id="CLU_2787183_0_0_10"/>
<comment type="caution">
    <text evidence="1">The sequence shown here is derived from an EMBL/GenBank/DDBJ whole genome shotgun (WGS) entry which is preliminary data.</text>
</comment>
<organism evidence="1 2">
    <name type="scientific">Dysgonomonas gadei ATCC BAA-286</name>
    <dbReference type="NCBI Taxonomy" id="742766"/>
    <lineage>
        <taxon>Bacteria</taxon>
        <taxon>Pseudomonadati</taxon>
        <taxon>Bacteroidota</taxon>
        <taxon>Bacteroidia</taxon>
        <taxon>Bacteroidales</taxon>
        <taxon>Dysgonomonadaceae</taxon>
        <taxon>Dysgonomonas</taxon>
    </lineage>
</organism>
<protein>
    <submittedName>
        <fullName evidence="1">Uncharacterized protein</fullName>
    </submittedName>
</protein>
<dbReference type="Proteomes" id="UP000004913">
    <property type="component" value="Unassembled WGS sequence"/>
</dbReference>
<proteinExistence type="predicted"/>
<keyword evidence="2" id="KW-1185">Reference proteome</keyword>
<evidence type="ECO:0000313" key="1">
    <source>
        <dbReference type="EMBL" id="EGJ99979.1"/>
    </source>
</evidence>
<dbReference type="EMBL" id="ADLV01000046">
    <property type="protein sequence ID" value="EGJ99979.1"/>
    <property type="molecule type" value="Genomic_DNA"/>
</dbReference>
<name>F5J2V6_9BACT</name>
<reference evidence="1 2" key="1">
    <citation type="submission" date="2011-04" db="EMBL/GenBank/DDBJ databases">
        <title>The Genome Sequence of Dysgonomonas gadei ATCC BAA-286.</title>
        <authorList>
            <consortium name="The Broad Institute Genome Sequencing Platform"/>
            <person name="Earl A."/>
            <person name="Ward D."/>
            <person name="Feldgarden M."/>
            <person name="Gevers D."/>
            <person name="Pudlo N."/>
            <person name="Martens E."/>
            <person name="Allen-Vercoe E."/>
            <person name="Young S.K."/>
            <person name="Zeng Q."/>
            <person name="Gargeya S."/>
            <person name="Fitzgerald M."/>
            <person name="Haas B."/>
            <person name="Abouelleil A."/>
            <person name="Alvarado L."/>
            <person name="Arachchi H.M."/>
            <person name="Berlin A."/>
            <person name="Brown A."/>
            <person name="Chapman S.B."/>
            <person name="Chen Z."/>
            <person name="Dunbar C."/>
            <person name="Freedman E."/>
            <person name="Gearin G."/>
            <person name="Gellesch M."/>
            <person name="Goldberg J."/>
            <person name="Griggs A."/>
            <person name="Gujja S."/>
            <person name="Heiman D."/>
            <person name="Howarth C."/>
            <person name="Larson L."/>
            <person name="Lui A."/>
            <person name="MacDonald P.J.P."/>
            <person name="Mehta T."/>
            <person name="Montmayeur A."/>
            <person name="Murphy C."/>
            <person name="Neiman D."/>
            <person name="Pearson M."/>
            <person name="Priest M."/>
            <person name="Roberts A."/>
            <person name="Saif S."/>
            <person name="Shea T."/>
            <person name="Shenoy N."/>
            <person name="Sisk P."/>
            <person name="Stolte C."/>
            <person name="Sykes S."/>
            <person name="Yandava C."/>
            <person name="Wortman J."/>
            <person name="Nusbaum C."/>
            <person name="Birren B."/>
        </authorList>
    </citation>
    <scope>NUCLEOTIDE SEQUENCE [LARGE SCALE GENOMIC DNA]</scope>
    <source>
        <strain evidence="1 2">ATCC BAA-286</strain>
    </source>
</reference>
<dbReference type="AlphaFoldDB" id="F5J2V6"/>
<sequence>MIIKSGGLQVDKIPPAREDVPSVYLSNITRLKSAIKINISLLLVLIIKLYKLEEKPFVFPYLFSTDSS</sequence>
<accession>F5J2V6</accession>
<gene>
    <name evidence="1" type="ORF">HMPREF9455_03673</name>
</gene>